<proteinExistence type="predicted"/>
<comment type="caution">
    <text evidence="1">The sequence shown here is derived from an EMBL/GenBank/DDBJ whole genome shotgun (WGS) entry which is preliminary data.</text>
</comment>
<sequence>MAFGRRNRPSLIQTAARTAVITGTASAVTGRAARKQAAFAASQPVAAPVAAAPVAAAPVAAPVAAPLAAPVAAAPVAAAPVAAVASPDELIARLERLAALHTAGALTDDEFALLKSQAIG</sequence>
<accession>A0ABP7JYD3</accession>
<evidence type="ECO:0000313" key="1">
    <source>
        <dbReference type="EMBL" id="GAA3859552.1"/>
    </source>
</evidence>
<reference evidence="2" key="1">
    <citation type="journal article" date="2019" name="Int. J. Syst. Evol. Microbiol.">
        <title>The Global Catalogue of Microorganisms (GCM) 10K type strain sequencing project: providing services to taxonomists for standard genome sequencing and annotation.</title>
        <authorList>
            <consortium name="The Broad Institute Genomics Platform"/>
            <consortium name="The Broad Institute Genome Sequencing Center for Infectious Disease"/>
            <person name="Wu L."/>
            <person name="Ma J."/>
        </authorList>
    </citation>
    <scope>NUCLEOTIDE SEQUENCE [LARGE SCALE GENOMIC DNA]</scope>
    <source>
        <strain evidence="2">JCM 17021</strain>
    </source>
</reference>
<protein>
    <recommendedName>
        <fullName evidence="3">SHOCT domain-containing protein</fullName>
    </recommendedName>
</protein>
<dbReference type="RefSeq" id="WP_345061102.1">
    <property type="nucleotide sequence ID" value="NZ_BAABCN010000001.1"/>
</dbReference>
<dbReference type="EMBL" id="BAABCN010000001">
    <property type="protein sequence ID" value="GAA3859552.1"/>
    <property type="molecule type" value="Genomic_DNA"/>
</dbReference>
<dbReference type="Proteomes" id="UP001501803">
    <property type="component" value="Unassembled WGS sequence"/>
</dbReference>
<evidence type="ECO:0000313" key="2">
    <source>
        <dbReference type="Proteomes" id="UP001501803"/>
    </source>
</evidence>
<gene>
    <name evidence="1" type="ORF">GCM10022381_00320</name>
</gene>
<keyword evidence="2" id="KW-1185">Reference proteome</keyword>
<organism evidence="1 2">
    <name type="scientific">Leifsonia kafniensis</name>
    <dbReference type="NCBI Taxonomy" id="475957"/>
    <lineage>
        <taxon>Bacteria</taxon>
        <taxon>Bacillati</taxon>
        <taxon>Actinomycetota</taxon>
        <taxon>Actinomycetes</taxon>
        <taxon>Micrococcales</taxon>
        <taxon>Microbacteriaceae</taxon>
        <taxon>Leifsonia</taxon>
    </lineage>
</organism>
<evidence type="ECO:0008006" key="3">
    <source>
        <dbReference type="Google" id="ProtNLM"/>
    </source>
</evidence>
<name>A0ABP7JYD3_9MICO</name>